<organism evidence="1 2">
    <name type="scientific">Achromobacter xylosoxidans (strain A8)</name>
    <dbReference type="NCBI Taxonomy" id="762376"/>
    <lineage>
        <taxon>Bacteria</taxon>
        <taxon>Pseudomonadati</taxon>
        <taxon>Pseudomonadota</taxon>
        <taxon>Betaproteobacteria</taxon>
        <taxon>Burkholderiales</taxon>
        <taxon>Alcaligenaceae</taxon>
        <taxon>Achromobacter</taxon>
    </lineage>
</organism>
<reference evidence="1 2" key="1">
    <citation type="journal article" date="2011" name="J. Bacteriol.">
        <title>Complete genome sequence of the haloaromatic acid-degrading bacterium Achromobacter xylosoxidans A8.</title>
        <authorList>
            <person name="Strnad H."/>
            <person name="Ridl J."/>
            <person name="Paces J."/>
            <person name="Kolar M."/>
            <person name="Vlcek C."/>
            <person name="Paces V."/>
        </authorList>
    </citation>
    <scope>NUCLEOTIDE SEQUENCE [LARGE SCALE GENOMIC DNA]</scope>
    <source>
        <strain evidence="1 2">A8</strain>
    </source>
</reference>
<evidence type="ECO:0000313" key="2">
    <source>
        <dbReference type="Proteomes" id="UP000006876"/>
    </source>
</evidence>
<gene>
    <name evidence="1" type="ordered locus">AXYL_01621</name>
</gene>
<dbReference type="AlphaFoldDB" id="E3HUJ6"/>
<dbReference type="STRING" id="762376.AXYL_01621"/>
<name>E3HUJ6_ACHXA</name>
<accession>E3HUJ6</accession>
<dbReference type="HOGENOM" id="CLU_3228148_0_0_4"/>
<proteinExistence type="predicted"/>
<evidence type="ECO:0000313" key="1">
    <source>
        <dbReference type="EMBL" id="ADP14959.1"/>
    </source>
</evidence>
<dbReference type="Proteomes" id="UP000006876">
    <property type="component" value="Chromosome"/>
</dbReference>
<protein>
    <submittedName>
        <fullName evidence="1">Uncharacterized protein</fullName>
    </submittedName>
</protein>
<dbReference type="EMBL" id="CP002287">
    <property type="protein sequence ID" value="ADP14959.1"/>
    <property type="molecule type" value="Genomic_DNA"/>
</dbReference>
<sequence>MLRVSLLMVSPRPVWEHHRTKVLPIRTGHLHKFRVNPYNSGYP</sequence>
<dbReference type="KEGG" id="axy:AXYL_01621"/>